<dbReference type="Gene3D" id="3.40.630.30">
    <property type="match status" value="1"/>
</dbReference>
<organism evidence="2">
    <name type="scientific">Thomasclavelia ramosa</name>
    <dbReference type="NCBI Taxonomy" id="1547"/>
    <lineage>
        <taxon>Bacteria</taxon>
        <taxon>Bacillati</taxon>
        <taxon>Bacillota</taxon>
        <taxon>Erysipelotrichia</taxon>
        <taxon>Erysipelotrichales</taxon>
        <taxon>Coprobacillaceae</taxon>
        <taxon>Thomasclavelia</taxon>
    </lineage>
</organism>
<proteinExistence type="predicted"/>
<sequence length="150" mass="17243">MLNFRYADINDLDFLVELRIRDLRLFSNQEILPQTINKIRDFYKTGIINGTCFTLLGFDNELLAASGTLYLYSLMPSNENPSGIMGQLTNIWVDEKYRHQGIASRIVSDLLTKGQGKCGMICLNSSKDAIALYQKLGFKTKERYMIKQWD</sequence>
<dbReference type="GO" id="GO:0016747">
    <property type="term" value="F:acyltransferase activity, transferring groups other than amino-acyl groups"/>
    <property type="evidence" value="ECO:0007669"/>
    <property type="project" value="InterPro"/>
</dbReference>
<evidence type="ECO:0000313" key="2">
    <source>
        <dbReference type="EMBL" id="VYT59747.1"/>
    </source>
</evidence>
<dbReference type="GeneID" id="64194855"/>
<keyword evidence="2" id="KW-0808">Transferase</keyword>
<dbReference type="EMBL" id="CACRTL010000008">
    <property type="protein sequence ID" value="VYT59747.1"/>
    <property type="molecule type" value="Genomic_DNA"/>
</dbReference>
<dbReference type="AlphaFoldDB" id="A0A6N2Y0W9"/>
<dbReference type="SUPFAM" id="SSF55729">
    <property type="entry name" value="Acyl-CoA N-acyltransferases (Nat)"/>
    <property type="match status" value="1"/>
</dbReference>
<dbReference type="InterPro" id="IPR000182">
    <property type="entry name" value="GNAT_dom"/>
</dbReference>
<name>A0A6N2Y0W9_9FIRM</name>
<feature type="domain" description="N-acetyltransferase" evidence="1">
    <location>
        <begin position="2"/>
        <end position="150"/>
    </location>
</feature>
<dbReference type="Pfam" id="PF13508">
    <property type="entry name" value="Acetyltransf_7"/>
    <property type="match status" value="1"/>
</dbReference>
<protein>
    <submittedName>
        <fullName evidence="2">Acetyltransferase (GNAT) family protein</fullName>
    </submittedName>
</protein>
<gene>
    <name evidence="2" type="ORF">CRLFYP8_01260</name>
</gene>
<accession>A0A6N2Y0W9</accession>
<dbReference type="RefSeq" id="WP_008791253.1">
    <property type="nucleotide sequence ID" value="NZ_AP031443.1"/>
</dbReference>
<dbReference type="InterPro" id="IPR016181">
    <property type="entry name" value="Acyl_CoA_acyltransferase"/>
</dbReference>
<dbReference type="PROSITE" id="PS51186">
    <property type="entry name" value="GNAT"/>
    <property type="match status" value="1"/>
</dbReference>
<reference evidence="2" key="1">
    <citation type="submission" date="2019-11" db="EMBL/GenBank/DDBJ databases">
        <authorList>
            <person name="Feng L."/>
        </authorList>
    </citation>
    <scope>NUCLEOTIDE SEQUENCE</scope>
    <source>
        <strain evidence="2">CramosumLFYP8</strain>
    </source>
</reference>
<evidence type="ECO:0000259" key="1">
    <source>
        <dbReference type="PROSITE" id="PS51186"/>
    </source>
</evidence>